<name>X1VYE2_9ZZZZ</name>
<evidence type="ECO:0000313" key="1">
    <source>
        <dbReference type="EMBL" id="GAJ17225.1"/>
    </source>
</evidence>
<sequence>ILLPVILTLIVALLTVCWQVLRAAWADPVRSLRYE</sequence>
<proteinExistence type="predicted"/>
<feature type="non-terminal residue" evidence="1">
    <location>
        <position position="1"/>
    </location>
</feature>
<organism evidence="1">
    <name type="scientific">marine sediment metagenome</name>
    <dbReference type="NCBI Taxonomy" id="412755"/>
    <lineage>
        <taxon>unclassified sequences</taxon>
        <taxon>metagenomes</taxon>
        <taxon>ecological metagenomes</taxon>
    </lineage>
</organism>
<dbReference type="EMBL" id="BARW01042997">
    <property type="protein sequence ID" value="GAJ17225.1"/>
    <property type="molecule type" value="Genomic_DNA"/>
</dbReference>
<comment type="caution">
    <text evidence="1">The sequence shown here is derived from an EMBL/GenBank/DDBJ whole genome shotgun (WGS) entry which is preliminary data.</text>
</comment>
<reference evidence="1" key="1">
    <citation type="journal article" date="2014" name="Front. Microbiol.">
        <title>High frequency of phylogenetically diverse reductive dehalogenase-homologous genes in deep subseafloor sedimentary metagenomes.</title>
        <authorList>
            <person name="Kawai M."/>
            <person name="Futagami T."/>
            <person name="Toyoda A."/>
            <person name="Takaki Y."/>
            <person name="Nishi S."/>
            <person name="Hori S."/>
            <person name="Arai W."/>
            <person name="Tsubouchi T."/>
            <person name="Morono Y."/>
            <person name="Uchiyama I."/>
            <person name="Ito T."/>
            <person name="Fujiyama A."/>
            <person name="Inagaki F."/>
            <person name="Takami H."/>
        </authorList>
    </citation>
    <scope>NUCLEOTIDE SEQUENCE</scope>
    <source>
        <strain evidence="1">Expedition CK06-06</strain>
    </source>
</reference>
<accession>X1VYE2</accession>
<protein>
    <submittedName>
        <fullName evidence="1">Uncharacterized protein</fullName>
    </submittedName>
</protein>
<gene>
    <name evidence="1" type="ORF">S12H4_63321</name>
</gene>
<dbReference type="AlphaFoldDB" id="X1VYE2"/>